<feature type="transmembrane region" description="Helical" evidence="1">
    <location>
        <begin position="37"/>
        <end position="58"/>
    </location>
</feature>
<keyword evidence="1" id="KW-0472">Membrane</keyword>
<feature type="transmembrane region" description="Helical" evidence="1">
    <location>
        <begin position="142"/>
        <end position="161"/>
    </location>
</feature>
<proteinExistence type="predicted"/>
<sequence>MIARRLSLAFAVALAVLSYWFMISAPGVVDPEFASTIYVFFALALTAIFGLAFLALRVATAGSQIYWVPGLGSQQVGRIALLIATALAIHLCVSWFFDLQGRLDETAGVVGLIVWTTVPAVFLTCGLVSWPARLKSASKVRIVAVGVASFGIAVAISYLKFAHAPEEYGIPPLNKLLIQLAGLVAAASAEEVVFRILLLTALLSLTRSRFNSVFLSSVFFGLTHAPLALMHPVVHADWPMLAYAAQSYLPEFLMQTLFGLFLGVIWLRTGSIVLIVATHAIMNVGPSLLSGF</sequence>
<keyword evidence="1" id="KW-1133">Transmembrane helix</keyword>
<protein>
    <submittedName>
        <fullName evidence="3">CAAX amino terminal protease self- immunity</fullName>
    </submittedName>
</protein>
<organism evidence="3 4">
    <name type="scientific">Brevundimonas vesicularis</name>
    <name type="common">Pseudomonas vesicularis</name>
    <dbReference type="NCBI Taxonomy" id="41276"/>
    <lineage>
        <taxon>Bacteria</taxon>
        <taxon>Pseudomonadati</taxon>
        <taxon>Pseudomonadota</taxon>
        <taxon>Alphaproteobacteria</taxon>
        <taxon>Caulobacterales</taxon>
        <taxon>Caulobacteraceae</taxon>
        <taxon>Brevundimonas</taxon>
    </lineage>
</organism>
<dbReference type="AlphaFoldDB" id="A0A2X1BGG8"/>
<dbReference type="Proteomes" id="UP000251186">
    <property type="component" value="Unassembled WGS sequence"/>
</dbReference>
<feature type="transmembrane region" description="Helical" evidence="1">
    <location>
        <begin position="176"/>
        <end position="198"/>
    </location>
</feature>
<feature type="transmembrane region" description="Helical" evidence="1">
    <location>
        <begin position="252"/>
        <end position="277"/>
    </location>
</feature>
<evidence type="ECO:0000313" key="3">
    <source>
        <dbReference type="EMBL" id="SPU55478.1"/>
    </source>
</evidence>
<feature type="transmembrane region" description="Helical" evidence="1">
    <location>
        <begin position="210"/>
        <end position="232"/>
    </location>
</feature>
<dbReference type="EMBL" id="UAQP01000014">
    <property type="protein sequence ID" value="SPU55478.1"/>
    <property type="molecule type" value="Genomic_DNA"/>
</dbReference>
<dbReference type="GO" id="GO:0080120">
    <property type="term" value="P:CAAX-box protein maturation"/>
    <property type="evidence" value="ECO:0007669"/>
    <property type="project" value="UniProtKB-ARBA"/>
</dbReference>
<evidence type="ECO:0000259" key="2">
    <source>
        <dbReference type="Pfam" id="PF02517"/>
    </source>
</evidence>
<feature type="transmembrane region" description="Helical" evidence="1">
    <location>
        <begin position="109"/>
        <end position="130"/>
    </location>
</feature>
<gene>
    <name evidence="3" type="ORF">NCTC11166_02876</name>
</gene>
<dbReference type="Pfam" id="PF02517">
    <property type="entry name" value="Rce1-like"/>
    <property type="match status" value="1"/>
</dbReference>
<keyword evidence="3" id="KW-0645">Protease</keyword>
<accession>A0A2X1BGG8</accession>
<reference evidence="3 4" key="1">
    <citation type="submission" date="2018-06" db="EMBL/GenBank/DDBJ databases">
        <authorList>
            <consortium name="Pathogen Informatics"/>
            <person name="Doyle S."/>
        </authorList>
    </citation>
    <scope>NUCLEOTIDE SEQUENCE [LARGE SCALE GENOMIC DNA]</scope>
    <source>
        <strain evidence="3 4">NCTC11166</strain>
    </source>
</reference>
<dbReference type="InterPro" id="IPR003675">
    <property type="entry name" value="Rce1/LyrA-like_dom"/>
</dbReference>
<evidence type="ECO:0000313" key="4">
    <source>
        <dbReference type="Proteomes" id="UP000251186"/>
    </source>
</evidence>
<dbReference type="GO" id="GO:0004175">
    <property type="term" value="F:endopeptidase activity"/>
    <property type="evidence" value="ECO:0007669"/>
    <property type="project" value="UniProtKB-ARBA"/>
</dbReference>
<name>A0A2X1BGG8_BREVE</name>
<evidence type="ECO:0000256" key="1">
    <source>
        <dbReference type="SAM" id="Phobius"/>
    </source>
</evidence>
<dbReference type="GO" id="GO:0006508">
    <property type="term" value="P:proteolysis"/>
    <property type="evidence" value="ECO:0007669"/>
    <property type="project" value="UniProtKB-KW"/>
</dbReference>
<keyword evidence="1" id="KW-0812">Transmembrane</keyword>
<keyword evidence="3" id="KW-0378">Hydrolase</keyword>
<feature type="domain" description="CAAX prenyl protease 2/Lysostaphin resistance protein A-like" evidence="2">
    <location>
        <begin position="174"/>
        <end position="284"/>
    </location>
</feature>
<feature type="transmembrane region" description="Helical" evidence="1">
    <location>
        <begin position="79"/>
        <end position="97"/>
    </location>
</feature>